<gene>
    <name evidence="2" type="ORF">JR050_18375</name>
</gene>
<proteinExistence type="predicted"/>
<dbReference type="InterPro" id="IPR051678">
    <property type="entry name" value="AGP_Transferase"/>
</dbReference>
<dbReference type="SUPFAM" id="SSF56112">
    <property type="entry name" value="Protein kinase-like (PK-like)"/>
    <property type="match status" value="1"/>
</dbReference>
<evidence type="ECO:0000313" key="3">
    <source>
        <dbReference type="Proteomes" id="UP001518925"/>
    </source>
</evidence>
<accession>A0ABS2DPK6</accession>
<dbReference type="RefSeq" id="WP_204205102.1">
    <property type="nucleotide sequence ID" value="NZ_JAFELM010000043.1"/>
</dbReference>
<feature type="domain" description="Aminoglycoside phosphotransferase" evidence="1">
    <location>
        <begin position="27"/>
        <end position="236"/>
    </location>
</feature>
<evidence type="ECO:0000259" key="1">
    <source>
        <dbReference type="Pfam" id="PF01636"/>
    </source>
</evidence>
<dbReference type="Gene3D" id="3.30.200.20">
    <property type="entry name" value="Phosphorylase Kinase, domain 1"/>
    <property type="match status" value="1"/>
</dbReference>
<name>A0ABS2DPK6_9BACI</name>
<dbReference type="Gene3D" id="3.90.1200.10">
    <property type="match status" value="1"/>
</dbReference>
<protein>
    <submittedName>
        <fullName evidence="2">Aminoglycoside phosphotransferase family protein</fullName>
    </submittedName>
</protein>
<dbReference type="InterPro" id="IPR002575">
    <property type="entry name" value="Aminoglycoside_PTrfase"/>
</dbReference>
<comment type="caution">
    <text evidence="2">The sequence shown here is derived from an EMBL/GenBank/DDBJ whole genome shotgun (WGS) entry which is preliminary data.</text>
</comment>
<dbReference type="EMBL" id="JAFELM010000043">
    <property type="protein sequence ID" value="MBM6619633.1"/>
    <property type="molecule type" value="Genomic_DNA"/>
</dbReference>
<keyword evidence="3" id="KW-1185">Reference proteome</keyword>
<dbReference type="PANTHER" id="PTHR21310">
    <property type="entry name" value="AMINOGLYCOSIDE PHOSPHOTRANSFERASE-RELATED-RELATED"/>
    <property type="match status" value="1"/>
</dbReference>
<reference evidence="2 3" key="1">
    <citation type="submission" date="2021-02" db="EMBL/GenBank/DDBJ databases">
        <title>Bacillus sp. RD4P76, an endophyte from a halophyte.</title>
        <authorList>
            <person name="Sun J.-Q."/>
        </authorList>
    </citation>
    <scope>NUCLEOTIDE SEQUENCE [LARGE SCALE GENOMIC DNA]</scope>
    <source>
        <strain evidence="2 3">RD4P76</strain>
    </source>
</reference>
<dbReference type="InterPro" id="IPR011009">
    <property type="entry name" value="Kinase-like_dom_sf"/>
</dbReference>
<dbReference type="Pfam" id="PF01636">
    <property type="entry name" value="APH"/>
    <property type="match status" value="1"/>
</dbReference>
<evidence type="ECO:0000313" key="2">
    <source>
        <dbReference type="EMBL" id="MBM6619633.1"/>
    </source>
</evidence>
<organism evidence="2 3">
    <name type="scientific">Bacillus suaedaesalsae</name>
    <dbReference type="NCBI Taxonomy" id="2810349"/>
    <lineage>
        <taxon>Bacteria</taxon>
        <taxon>Bacillati</taxon>
        <taxon>Bacillota</taxon>
        <taxon>Bacilli</taxon>
        <taxon>Bacillales</taxon>
        <taxon>Bacillaceae</taxon>
        <taxon>Bacillus</taxon>
    </lineage>
</organism>
<dbReference type="Proteomes" id="UP001518925">
    <property type="component" value="Unassembled WGS sequence"/>
</dbReference>
<sequence length="285" mass="32430">MTTNFTSRILEVYPTITIEKAVIDVTGQNNDVVIINDTLVFRFPKYEQGIRDLLTEVKILTSINDVTTLSIPNPTYTSFEELKVGRVFTGYQKINGVTLSKNAFQEVNREIQQNLAIQLVTFLKEVHSAPIQMLQLKQTDLFNTFQYLYSRIQTKLFPFMRKDAQMEVTETFEAFFHNQKQPINQTLIHGDFGSSNILWSPETSQITGIIDFGGSGIGDPAYDLAGLLSSYGNAFYETCISLYPEGEKVSKRVKFYRSTFALQEALHGIEHNDPIAFENGIETYR</sequence>